<organism evidence="1 2">
    <name type="scientific">Pseudomonas graminis</name>
    <dbReference type="NCBI Taxonomy" id="158627"/>
    <lineage>
        <taxon>Bacteria</taxon>
        <taxon>Pseudomonadati</taxon>
        <taxon>Pseudomonadota</taxon>
        <taxon>Gammaproteobacteria</taxon>
        <taxon>Pseudomonadales</taxon>
        <taxon>Pseudomonadaceae</taxon>
        <taxon>Pseudomonas</taxon>
    </lineage>
</organism>
<evidence type="ECO:0000313" key="2">
    <source>
        <dbReference type="Proteomes" id="UP000095143"/>
    </source>
</evidence>
<evidence type="ECO:0000313" key="1">
    <source>
        <dbReference type="EMBL" id="OCX17382.1"/>
    </source>
</evidence>
<sequence length="68" mass="7741">MSAADDLIIWTHRWKLDAHTIQCRCCHGRQPEQLKVEDFPHLPGCGYESTASTPWASLDTICSRLQKS</sequence>
<dbReference type="EMBL" id="MDEN01000065">
    <property type="protein sequence ID" value="OCX17382.1"/>
    <property type="molecule type" value="Genomic_DNA"/>
</dbReference>
<accession>A0A1C2DRH2</accession>
<gene>
    <name evidence="1" type="ORF">BBI10_17905</name>
</gene>
<dbReference type="AlphaFoldDB" id="A0A1C2DRH2"/>
<comment type="caution">
    <text evidence="1">The sequence shown here is derived from an EMBL/GenBank/DDBJ whole genome shotgun (WGS) entry which is preliminary data.</text>
</comment>
<dbReference type="RefSeq" id="WP_065990668.1">
    <property type="nucleotide sequence ID" value="NZ_MDEN01000065.1"/>
</dbReference>
<dbReference type="Proteomes" id="UP000095143">
    <property type="component" value="Unassembled WGS sequence"/>
</dbReference>
<reference evidence="1 2" key="1">
    <citation type="submission" date="2016-08" db="EMBL/GenBank/DDBJ databases">
        <title>Whole genome sequence of Pseudomonas graminis strain UASWS1507, a potential biological control agent for agriculture.</title>
        <authorList>
            <person name="Crovadore J."/>
            <person name="Calmin G."/>
            <person name="Chablais R."/>
            <person name="Cochard B."/>
            <person name="Lefort F."/>
        </authorList>
    </citation>
    <scope>NUCLEOTIDE SEQUENCE [LARGE SCALE GENOMIC DNA]</scope>
    <source>
        <strain evidence="1 2">UASWS1507</strain>
    </source>
</reference>
<proteinExistence type="predicted"/>
<name>A0A1C2DRH2_9PSED</name>
<protein>
    <submittedName>
        <fullName evidence="1">Uncharacterized protein</fullName>
    </submittedName>
</protein>